<evidence type="ECO:0000256" key="3">
    <source>
        <dbReference type="ARBA" id="ARBA00022833"/>
    </source>
</evidence>
<organism evidence="6 7">
    <name type="scientific">Hypholoma sublateritium (strain FD-334 SS-4)</name>
    <dbReference type="NCBI Taxonomy" id="945553"/>
    <lineage>
        <taxon>Eukaryota</taxon>
        <taxon>Fungi</taxon>
        <taxon>Dikarya</taxon>
        <taxon>Basidiomycota</taxon>
        <taxon>Agaricomycotina</taxon>
        <taxon>Agaricomycetes</taxon>
        <taxon>Agaricomycetidae</taxon>
        <taxon>Agaricales</taxon>
        <taxon>Agaricineae</taxon>
        <taxon>Strophariaceae</taxon>
        <taxon>Hypholoma</taxon>
    </lineage>
</organism>
<name>A0A0D2QDQ4_HYPSF</name>
<gene>
    <name evidence="6" type="ORF">HYPSUDRAFT_60557</name>
</gene>
<reference evidence="7" key="1">
    <citation type="submission" date="2014-04" db="EMBL/GenBank/DDBJ databases">
        <title>Evolutionary Origins and Diversification of the Mycorrhizal Mutualists.</title>
        <authorList>
            <consortium name="DOE Joint Genome Institute"/>
            <consortium name="Mycorrhizal Genomics Consortium"/>
            <person name="Kohler A."/>
            <person name="Kuo A."/>
            <person name="Nagy L.G."/>
            <person name="Floudas D."/>
            <person name="Copeland A."/>
            <person name="Barry K.W."/>
            <person name="Cichocki N."/>
            <person name="Veneault-Fourrey C."/>
            <person name="LaButti K."/>
            <person name="Lindquist E.A."/>
            <person name="Lipzen A."/>
            <person name="Lundell T."/>
            <person name="Morin E."/>
            <person name="Murat C."/>
            <person name="Riley R."/>
            <person name="Ohm R."/>
            <person name="Sun H."/>
            <person name="Tunlid A."/>
            <person name="Henrissat B."/>
            <person name="Grigoriev I.V."/>
            <person name="Hibbett D.S."/>
            <person name="Martin F."/>
        </authorList>
    </citation>
    <scope>NUCLEOTIDE SEQUENCE [LARGE SCALE GENOMIC DNA]</scope>
    <source>
        <strain evidence="7">FD-334 SS-4</strain>
    </source>
</reference>
<keyword evidence="7" id="KW-1185">Reference proteome</keyword>
<evidence type="ECO:0000313" key="7">
    <source>
        <dbReference type="Proteomes" id="UP000054270"/>
    </source>
</evidence>
<accession>A0A0D2QDQ4</accession>
<evidence type="ECO:0000256" key="4">
    <source>
        <dbReference type="PROSITE-ProRule" id="PRU00134"/>
    </source>
</evidence>
<sequence>MALVQNAKLSLSSLFQNLEGSPFCARCLLGASQKGIMDAQMAIGFKGFWASITQDLEFWTSFMHFLFTPRTDEETQTLLDQLNHCSCRMSDTKILGYHRFGRFLEQDLLARTCADVQTSSIAFFTNLFRTLSGALEGTHLKAVAKRTAVNWPTCPEDLMPFGPDKLMESIIVWSRFIPDILVFRVAAQCIRFCGSLLIPSAIESGLTRHVIDAGRHLFDRTWTTLRLRAETRRKDMGHAFAFQIDSLLEYFTDFCEEQPIESRIVMLDKYELKAVQIFSLLAYVADDPRLFLPSREASRIRLAFQGLGVYRSLRHYIDPIPTIPLFPVICEINTEKLRLEKTDEEENKAMYLLDAQQDASLSVFDPEYEVPPSFYDRIAKNTLLHIRSARFDLRCSARFCPNSIQSTGKEFQRCGRCNIAVYCSKKCQTDSWASDQFPHKVICKLLRKMVLIAGTELVFRCPNPNTYLVYPDELVALVAESWRTQKVLISELLQVAGWASYRVYPSPIAMRSECDPGYKDYEQIIEELSSRDGALSAQYLVLEKPMSSQRYDEMRSTFDKFSKTSAVDAIL</sequence>
<evidence type="ECO:0000256" key="1">
    <source>
        <dbReference type="ARBA" id="ARBA00022723"/>
    </source>
</evidence>
<dbReference type="Pfam" id="PF01753">
    <property type="entry name" value="zf-MYND"/>
    <property type="match status" value="1"/>
</dbReference>
<dbReference type="STRING" id="945553.A0A0D2QDQ4"/>
<dbReference type="AlphaFoldDB" id="A0A0D2QDQ4"/>
<proteinExistence type="predicted"/>
<keyword evidence="1" id="KW-0479">Metal-binding</keyword>
<evidence type="ECO:0000256" key="2">
    <source>
        <dbReference type="ARBA" id="ARBA00022771"/>
    </source>
</evidence>
<evidence type="ECO:0000259" key="5">
    <source>
        <dbReference type="PROSITE" id="PS50865"/>
    </source>
</evidence>
<dbReference type="SUPFAM" id="SSF144232">
    <property type="entry name" value="HIT/MYND zinc finger-like"/>
    <property type="match status" value="1"/>
</dbReference>
<keyword evidence="3" id="KW-0862">Zinc</keyword>
<dbReference type="PROSITE" id="PS50865">
    <property type="entry name" value="ZF_MYND_2"/>
    <property type="match status" value="1"/>
</dbReference>
<dbReference type="Gene3D" id="6.10.140.2220">
    <property type="match status" value="1"/>
</dbReference>
<dbReference type="OMA" id="CICGRIL"/>
<dbReference type="InterPro" id="IPR002893">
    <property type="entry name" value="Znf_MYND"/>
</dbReference>
<dbReference type="EMBL" id="KN817518">
    <property type="protein sequence ID" value="KJA29695.1"/>
    <property type="molecule type" value="Genomic_DNA"/>
</dbReference>
<dbReference type="OrthoDB" id="2998255at2759"/>
<keyword evidence="2 4" id="KW-0863">Zinc-finger</keyword>
<evidence type="ECO:0000313" key="6">
    <source>
        <dbReference type="EMBL" id="KJA29695.1"/>
    </source>
</evidence>
<protein>
    <recommendedName>
        <fullName evidence="5">MYND-type domain-containing protein</fullName>
    </recommendedName>
</protein>
<dbReference type="Proteomes" id="UP000054270">
    <property type="component" value="Unassembled WGS sequence"/>
</dbReference>
<feature type="domain" description="MYND-type" evidence="5">
    <location>
        <begin position="397"/>
        <end position="443"/>
    </location>
</feature>
<dbReference type="GO" id="GO:0008270">
    <property type="term" value="F:zinc ion binding"/>
    <property type="evidence" value="ECO:0007669"/>
    <property type="project" value="UniProtKB-KW"/>
</dbReference>